<keyword evidence="1" id="KW-1133">Transmembrane helix</keyword>
<reference evidence="2 3" key="1">
    <citation type="journal article" date="2012" name="PLoS ONE">
        <title>Edwardsiella comparative phylogenomics reveal the new intra/inter-species taxonomic relationships, virulence evolution and niche adaptation mechanisms.</title>
        <authorList>
            <person name="Yang M."/>
            <person name="Lv Y."/>
            <person name="Xiao J."/>
            <person name="Wu H."/>
            <person name="Zheng H."/>
            <person name="Liu Q."/>
            <person name="Zhang Y."/>
            <person name="Wang Q."/>
        </authorList>
    </citation>
    <scope>NUCLEOTIDE SEQUENCE [LARGE SCALE GENOMIC DNA]</scope>
    <source>
        <strain evidence="3">080813</strain>
    </source>
</reference>
<dbReference type="EMBL" id="CP006664">
    <property type="protein sequence ID" value="AIJ06997.1"/>
    <property type="molecule type" value="Genomic_DNA"/>
</dbReference>
<dbReference type="HOGENOM" id="CLU_3167469_0_0_6"/>
<keyword evidence="1" id="KW-0812">Transmembrane</keyword>
<evidence type="ECO:0000313" key="3">
    <source>
        <dbReference type="Proteomes" id="UP000028681"/>
    </source>
</evidence>
<dbReference type="KEGG" id="ete:ETEE_0520"/>
<proteinExistence type="predicted"/>
<dbReference type="Proteomes" id="UP000028681">
    <property type="component" value="Chromosome"/>
</dbReference>
<name>A0A076LJH2_9GAMM</name>
<gene>
    <name evidence="2" type="ORF">ETEE_0520</name>
</gene>
<feature type="transmembrane region" description="Helical" evidence="1">
    <location>
        <begin position="12"/>
        <end position="32"/>
    </location>
</feature>
<protein>
    <submittedName>
        <fullName evidence="2">Uncharacterized protein</fullName>
    </submittedName>
</protein>
<evidence type="ECO:0000256" key="1">
    <source>
        <dbReference type="SAM" id="Phobius"/>
    </source>
</evidence>
<organism evidence="2 3">
    <name type="scientific">Edwardsiella anguillarum ET080813</name>
    <dbReference type="NCBI Taxonomy" id="667120"/>
    <lineage>
        <taxon>Bacteria</taxon>
        <taxon>Pseudomonadati</taxon>
        <taxon>Pseudomonadota</taxon>
        <taxon>Gammaproteobacteria</taxon>
        <taxon>Enterobacterales</taxon>
        <taxon>Hafniaceae</taxon>
        <taxon>Edwardsiella</taxon>
    </lineage>
</organism>
<dbReference type="AlphaFoldDB" id="A0A076LJH2"/>
<sequence>MHLATVQNTLTRWIYIFYILIMILRQVLMMAIKVQKLAARRVARDPQ</sequence>
<accession>A0A076LJH2</accession>
<evidence type="ECO:0000313" key="2">
    <source>
        <dbReference type="EMBL" id="AIJ06997.1"/>
    </source>
</evidence>
<keyword evidence="1" id="KW-0472">Membrane</keyword>